<dbReference type="Pfam" id="PF01509">
    <property type="entry name" value="TruB_N"/>
    <property type="match status" value="1"/>
</dbReference>
<name>A0AAW1TD95_9CHLO</name>
<feature type="domain" description="tRNA pseudouridylate synthase B C-terminal" evidence="7">
    <location>
        <begin position="238"/>
        <end position="281"/>
    </location>
</feature>
<gene>
    <name evidence="8" type="ORF">WJX84_005917</name>
</gene>
<dbReference type="GO" id="GO:0005634">
    <property type="term" value="C:nucleus"/>
    <property type="evidence" value="ECO:0007669"/>
    <property type="project" value="TreeGrafter"/>
</dbReference>
<dbReference type="GO" id="GO:0006400">
    <property type="term" value="P:tRNA modification"/>
    <property type="evidence" value="ECO:0007669"/>
    <property type="project" value="TreeGrafter"/>
</dbReference>
<dbReference type="EC" id="5.4.99.25" evidence="2"/>
<sequence length="346" mass="37691">MPDAPARVTVATSEELTLPKVGNRRSRQCRPSRPVPRRYTYTSPPPRETGIMRKGHLPDDENAWQNAVVLIDKPLEFTSFDVCAKLRGALSIKKVGHAGTLDPMATGLLIICVGGATKRVNDYMAMAKEYTGTIRLGQGTPSFDVESEVSEQQPWEHVTDEALSEVAAGFLGDSQQLPPMFSAIRVKGQRLYRAAREGREVAREPRAIHISAFEVERSAPDCQDVSFQVTCSKGTYVRSIANDLGIRLGTVAHLVGLRRTAIGDVSIRDAWPLDELVQAVNSRRWGSGDHYANTSAHAATPVHAGESDYQQAGAAAATSILDKEIFHDLHFLSHKIPVSAAVEASV</sequence>
<dbReference type="PANTHER" id="PTHR13767">
    <property type="entry name" value="TRNA-PSEUDOURIDINE SYNTHASE"/>
    <property type="match status" value="1"/>
</dbReference>
<feature type="domain" description="Pseudouridine synthase II N-terminal" evidence="6">
    <location>
        <begin position="88"/>
        <end position="237"/>
    </location>
</feature>
<comment type="caution">
    <text evidence="8">The sequence shown here is derived from an EMBL/GenBank/DDBJ whole genome shotgun (WGS) entry which is preliminary data.</text>
</comment>
<protein>
    <recommendedName>
        <fullName evidence="2">tRNA pseudouridine(55) synthase</fullName>
        <ecNumber evidence="2">5.4.99.25</ecNumber>
    </recommendedName>
</protein>
<dbReference type="Pfam" id="PF16198">
    <property type="entry name" value="TruB_C_2"/>
    <property type="match status" value="1"/>
</dbReference>
<evidence type="ECO:0000313" key="8">
    <source>
        <dbReference type="EMBL" id="KAK9866925.1"/>
    </source>
</evidence>
<feature type="region of interest" description="Disordered" evidence="5">
    <location>
        <begin position="22"/>
        <end position="49"/>
    </location>
</feature>
<dbReference type="InterPro" id="IPR002501">
    <property type="entry name" value="PsdUridine_synth_N"/>
</dbReference>
<evidence type="ECO:0000313" key="9">
    <source>
        <dbReference type="Proteomes" id="UP001485043"/>
    </source>
</evidence>
<dbReference type="GO" id="GO:0003723">
    <property type="term" value="F:RNA binding"/>
    <property type="evidence" value="ECO:0007669"/>
    <property type="project" value="InterPro"/>
</dbReference>
<evidence type="ECO:0000256" key="2">
    <source>
        <dbReference type="ARBA" id="ARBA00012787"/>
    </source>
</evidence>
<dbReference type="SUPFAM" id="SSF55120">
    <property type="entry name" value="Pseudouridine synthase"/>
    <property type="match status" value="1"/>
</dbReference>
<reference evidence="8 9" key="1">
    <citation type="journal article" date="2024" name="Nat. Commun.">
        <title>Phylogenomics reveals the evolutionary origins of lichenization in chlorophyte algae.</title>
        <authorList>
            <person name="Puginier C."/>
            <person name="Libourel C."/>
            <person name="Otte J."/>
            <person name="Skaloud P."/>
            <person name="Haon M."/>
            <person name="Grisel S."/>
            <person name="Petersen M."/>
            <person name="Berrin J.G."/>
            <person name="Delaux P.M."/>
            <person name="Dal Grande F."/>
            <person name="Keller J."/>
        </authorList>
    </citation>
    <scope>NUCLEOTIDE SEQUENCE [LARGE SCALE GENOMIC DNA]</scope>
    <source>
        <strain evidence="8 9">SAG 2523</strain>
    </source>
</reference>
<evidence type="ECO:0000256" key="4">
    <source>
        <dbReference type="ARBA" id="ARBA00023235"/>
    </source>
</evidence>
<evidence type="ECO:0000259" key="7">
    <source>
        <dbReference type="Pfam" id="PF16198"/>
    </source>
</evidence>
<keyword evidence="4" id="KW-0413">Isomerase</keyword>
<evidence type="ECO:0000256" key="3">
    <source>
        <dbReference type="ARBA" id="ARBA00022694"/>
    </source>
</evidence>
<dbReference type="PANTHER" id="PTHR13767:SF2">
    <property type="entry name" value="PSEUDOURIDYLATE SYNTHASE TRUB1"/>
    <property type="match status" value="1"/>
</dbReference>
<dbReference type="CDD" id="cd02573">
    <property type="entry name" value="PseudoU_synth_EcTruB"/>
    <property type="match status" value="1"/>
</dbReference>
<accession>A0AAW1TD95</accession>
<keyword evidence="9" id="KW-1185">Reference proteome</keyword>
<dbReference type="EMBL" id="JALJOV010000123">
    <property type="protein sequence ID" value="KAK9866925.1"/>
    <property type="molecule type" value="Genomic_DNA"/>
</dbReference>
<evidence type="ECO:0000256" key="5">
    <source>
        <dbReference type="SAM" id="MobiDB-lite"/>
    </source>
</evidence>
<dbReference type="HAMAP" id="MF_01080">
    <property type="entry name" value="TruB_bact"/>
    <property type="match status" value="1"/>
</dbReference>
<dbReference type="InterPro" id="IPR020103">
    <property type="entry name" value="PsdUridine_synth_cat_dom_sf"/>
</dbReference>
<proteinExistence type="inferred from homology"/>
<dbReference type="GO" id="GO:1990481">
    <property type="term" value="P:mRNA pseudouridine synthesis"/>
    <property type="evidence" value="ECO:0007669"/>
    <property type="project" value="TreeGrafter"/>
</dbReference>
<keyword evidence="3" id="KW-0819">tRNA processing</keyword>
<dbReference type="GO" id="GO:0160148">
    <property type="term" value="F:tRNA pseudouridine(55) synthase activity"/>
    <property type="evidence" value="ECO:0007669"/>
    <property type="project" value="UniProtKB-EC"/>
</dbReference>
<dbReference type="Gene3D" id="3.30.2350.10">
    <property type="entry name" value="Pseudouridine synthase"/>
    <property type="match status" value="1"/>
</dbReference>
<comment type="similarity">
    <text evidence="1">Belongs to the pseudouridine synthase TruB family.</text>
</comment>
<dbReference type="NCBIfam" id="TIGR00431">
    <property type="entry name" value="TruB"/>
    <property type="match status" value="1"/>
</dbReference>
<dbReference type="InterPro" id="IPR014780">
    <property type="entry name" value="tRNA_psdUridine_synth_TruB"/>
</dbReference>
<organism evidence="8 9">
    <name type="scientific">Apatococcus fuscideae</name>
    <dbReference type="NCBI Taxonomy" id="2026836"/>
    <lineage>
        <taxon>Eukaryota</taxon>
        <taxon>Viridiplantae</taxon>
        <taxon>Chlorophyta</taxon>
        <taxon>core chlorophytes</taxon>
        <taxon>Trebouxiophyceae</taxon>
        <taxon>Chlorellales</taxon>
        <taxon>Chlorellaceae</taxon>
        <taxon>Apatococcus</taxon>
    </lineage>
</organism>
<evidence type="ECO:0000256" key="1">
    <source>
        <dbReference type="ARBA" id="ARBA00008999"/>
    </source>
</evidence>
<dbReference type="InterPro" id="IPR032819">
    <property type="entry name" value="TruB_C"/>
</dbReference>
<dbReference type="Proteomes" id="UP001485043">
    <property type="component" value="Unassembled WGS sequence"/>
</dbReference>
<evidence type="ECO:0000259" key="6">
    <source>
        <dbReference type="Pfam" id="PF01509"/>
    </source>
</evidence>
<dbReference type="AlphaFoldDB" id="A0AAW1TD95"/>